<evidence type="ECO:0000313" key="4">
    <source>
        <dbReference type="Proteomes" id="UP001431783"/>
    </source>
</evidence>
<dbReference type="EMBL" id="JARQZJ010000097">
    <property type="protein sequence ID" value="KAK9885969.1"/>
    <property type="molecule type" value="Genomic_DNA"/>
</dbReference>
<evidence type="ECO:0000256" key="1">
    <source>
        <dbReference type="SAM" id="MobiDB-lite"/>
    </source>
</evidence>
<comment type="caution">
    <text evidence="3">The sequence shown here is derived from an EMBL/GenBank/DDBJ whole genome shotgun (WGS) entry which is preliminary data.</text>
</comment>
<accession>A0AAW1UYL0</accession>
<feature type="transmembrane region" description="Helical" evidence="2">
    <location>
        <begin position="138"/>
        <end position="161"/>
    </location>
</feature>
<name>A0AAW1UYL0_9CUCU</name>
<keyword evidence="2" id="KW-1133">Transmembrane helix</keyword>
<keyword evidence="4" id="KW-1185">Reference proteome</keyword>
<evidence type="ECO:0000313" key="3">
    <source>
        <dbReference type="EMBL" id="KAK9885969.1"/>
    </source>
</evidence>
<dbReference type="Proteomes" id="UP001431783">
    <property type="component" value="Unassembled WGS sequence"/>
</dbReference>
<evidence type="ECO:0000256" key="2">
    <source>
        <dbReference type="SAM" id="Phobius"/>
    </source>
</evidence>
<keyword evidence="2" id="KW-0812">Transmembrane</keyword>
<dbReference type="AlphaFoldDB" id="A0AAW1UYL0"/>
<gene>
    <name evidence="3" type="ORF">WA026_013846</name>
</gene>
<feature type="region of interest" description="Disordered" evidence="1">
    <location>
        <begin position="1"/>
        <end position="90"/>
    </location>
</feature>
<reference evidence="3 4" key="1">
    <citation type="submission" date="2023-03" db="EMBL/GenBank/DDBJ databases">
        <title>Genome insight into feeding habits of ladybird beetles.</title>
        <authorList>
            <person name="Li H.-S."/>
            <person name="Huang Y.-H."/>
            <person name="Pang H."/>
        </authorList>
    </citation>
    <scope>NUCLEOTIDE SEQUENCE [LARGE SCALE GENOMIC DNA]</scope>
    <source>
        <strain evidence="3">SYSU_2023b</strain>
        <tissue evidence="3">Whole body</tissue>
    </source>
</reference>
<proteinExistence type="predicted"/>
<sequence length="325" mass="37366">MSVDISKSDSDVSSNSSWTVIEDDQKSSKENASNSEIDQEVDIEVIKTTEIVTIPDSPKSEENDFVNISLPNQSSDEDNTDGSKDETKDNGFLTFDEYLQERMLEHDYEYPNQSVFKNKLRKNKNITKEKKKCKAEAVGVLSLFASLLTVTGIALLCLIFPESVDSNNFESIKSNYQSIANNDSLDYANIASTFNKTMEILDIANNTQMLAKCADSLMENTESQPYKRDFGPLPEIKKSKYRLQRRLGGRFTRDHIFRNDMCYPRSQNHCYESDNPKFKTDNSKQLLRKTKDVQKKLQITPPLIKPTNLHQIREKLFLCRLFKQY</sequence>
<feature type="compositionally biased region" description="Basic and acidic residues" evidence="1">
    <location>
        <begin position="1"/>
        <end position="10"/>
    </location>
</feature>
<keyword evidence="2" id="KW-0472">Membrane</keyword>
<organism evidence="3 4">
    <name type="scientific">Henosepilachna vigintioctopunctata</name>
    <dbReference type="NCBI Taxonomy" id="420089"/>
    <lineage>
        <taxon>Eukaryota</taxon>
        <taxon>Metazoa</taxon>
        <taxon>Ecdysozoa</taxon>
        <taxon>Arthropoda</taxon>
        <taxon>Hexapoda</taxon>
        <taxon>Insecta</taxon>
        <taxon>Pterygota</taxon>
        <taxon>Neoptera</taxon>
        <taxon>Endopterygota</taxon>
        <taxon>Coleoptera</taxon>
        <taxon>Polyphaga</taxon>
        <taxon>Cucujiformia</taxon>
        <taxon>Coccinelloidea</taxon>
        <taxon>Coccinellidae</taxon>
        <taxon>Epilachninae</taxon>
        <taxon>Epilachnini</taxon>
        <taxon>Henosepilachna</taxon>
    </lineage>
</organism>
<protein>
    <submittedName>
        <fullName evidence="3">Uncharacterized protein</fullName>
    </submittedName>
</protein>